<dbReference type="RefSeq" id="WP_105042482.1">
    <property type="nucleotide sequence ID" value="NZ_MQWA01000001.1"/>
</dbReference>
<dbReference type="EMBL" id="MQWA01000001">
    <property type="protein sequence ID" value="PQJ27987.1"/>
    <property type="molecule type" value="Genomic_DNA"/>
</dbReference>
<dbReference type="Gene3D" id="3.90.226.10">
    <property type="entry name" value="2-enoyl-CoA Hydratase, Chain A, domain 1"/>
    <property type="match status" value="2"/>
</dbReference>
<dbReference type="InterPro" id="IPR002142">
    <property type="entry name" value="Peptidase_S49"/>
</dbReference>
<dbReference type="PANTHER" id="PTHR33209">
    <property type="entry name" value="PROTEASE 4"/>
    <property type="match status" value="1"/>
</dbReference>
<sequence length="336" mass="36630">MKLRLTHFLTTSIGAAIISATTLNSAPTVAIYDIENPVSETGISSDSLSGLLSIGNPSRPLTHFDIIQSLQSAASDTEVKAVVLDVDSSGLSLAQIQEIRDHLLSIRSAGKDVWLYTEYLSTTTALLGSAANHMTLMPAGNVMLTGLYGENMYFKKLLDKVGVKVEVIHIGDFKSAGETFYRDCPSEYAAKQQAALLDSLFEQITSQIAEGRGISSEKMKAIIDRGLITPQQALEFKLVDHLDYRTDFIAKIRGHYAEETKFDRSYQLPDLNGPEINGIFDLVKVMLNSGGEDKFNSPYIAVIPLEGTITDALSPLCGWKSSRQPATRTVKLSCCV</sequence>
<dbReference type="PANTHER" id="PTHR33209:SF2">
    <property type="entry name" value="CHROMOSOME UNDETERMINED SCAFFOLD_55, WHOLE GENOME SHOTGUN SEQUENCE"/>
    <property type="match status" value="1"/>
</dbReference>
<organism evidence="2 3">
    <name type="scientific">Rubritalea profundi</name>
    <dbReference type="NCBI Taxonomy" id="1658618"/>
    <lineage>
        <taxon>Bacteria</taxon>
        <taxon>Pseudomonadati</taxon>
        <taxon>Verrucomicrobiota</taxon>
        <taxon>Verrucomicrobiia</taxon>
        <taxon>Verrucomicrobiales</taxon>
        <taxon>Rubritaleaceae</taxon>
        <taxon>Rubritalea</taxon>
    </lineage>
</organism>
<dbReference type="InterPro" id="IPR047217">
    <property type="entry name" value="S49_SppA_67K_type_N"/>
</dbReference>
<dbReference type="Proteomes" id="UP000239907">
    <property type="component" value="Unassembled WGS sequence"/>
</dbReference>
<comment type="caution">
    <text evidence="2">The sequence shown here is derived from an EMBL/GenBank/DDBJ whole genome shotgun (WGS) entry which is preliminary data.</text>
</comment>
<dbReference type="GO" id="GO:0006508">
    <property type="term" value="P:proteolysis"/>
    <property type="evidence" value="ECO:0007669"/>
    <property type="project" value="InterPro"/>
</dbReference>
<dbReference type="CDD" id="cd07018">
    <property type="entry name" value="S49_SppA_67K_type"/>
    <property type="match status" value="1"/>
</dbReference>
<reference evidence="2 3" key="1">
    <citation type="submission" date="2016-12" db="EMBL/GenBank/DDBJ databases">
        <title>Study of bacterial adaptation to deep sea.</title>
        <authorList>
            <person name="Song J."/>
            <person name="Yoshizawa S."/>
            <person name="Kogure K."/>
        </authorList>
    </citation>
    <scope>NUCLEOTIDE SEQUENCE [LARGE SCALE GENOMIC DNA]</scope>
    <source>
        <strain evidence="2 3">SAORIC-165</strain>
    </source>
</reference>
<accession>A0A2S7U0F1</accession>
<dbReference type="GO" id="GO:0008233">
    <property type="term" value="F:peptidase activity"/>
    <property type="evidence" value="ECO:0007669"/>
    <property type="project" value="InterPro"/>
</dbReference>
<dbReference type="AlphaFoldDB" id="A0A2S7U0F1"/>
<dbReference type="SUPFAM" id="SSF52096">
    <property type="entry name" value="ClpP/crotonase"/>
    <property type="match status" value="1"/>
</dbReference>
<dbReference type="InterPro" id="IPR029045">
    <property type="entry name" value="ClpP/crotonase-like_dom_sf"/>
</dbReference>
<gene>
    <name evidence="2" type="ORF">BSZ32_05375</name>
</gene>
<proteinExistence type="predicted"/>
<keyword evidence="3" id="KW-1185">Reference proteome</keyword>
<name>A0A2S7U0F1_9BACT</name>
<evidence type="ECO:0000259" key="1">
    <source>
        <dbReference type="Pfam" id="PF01343"/>
    </source>
</evidence>
<dbReference type="Pfam" id="PF01343">
    <property type="entry name" value="Peptidase_S49"/>
    <property type="match status" value="1"/>
</dbReference>
<evidence type="ECO:0000313" key="2">
    <source>
        <dbReference type="EMBL" id="PQJ27987.1"/>
    </source>
</evidence>
<feature type="domain" description="Peptidase S49" evidence="1">
    <location>
        <begin position="107"/>
        <end position="253"/>
    </location>
</feature>
<evidence type="ECO:0000313" key="3">
    <source>
        <dbReference type="Proteomes" id="UP000239907"/>
    </source>
</evidence>
<protein>
    <recommendedName>
        <fullName evidence="1">Peptidase S49 domain-containing protein</fullName>
    </recommendedName>
</protein>
<dbReference type="OrthoDB" id="9764363at2"/>